<reference evidence="2 3" key="1">
    <citation type="journal article" date="2011" name="Stand. Genomic Sci.">
        <title>Complete genome sequence of 'Thioalkalivibrio sulfidophilus' HL-EbGr7.</title>
        <authorList>
            <person name="Muyzer G."/>
            <person name="Sorokin D.Y."/>
            <person name="Mavromatis K."/>
            <person name="Lapidus A."/>
            <person name="Clum A."/>
            <person name="Ivanova N."/>
            <person name="Pati A."/>
            <person name="d'Haeseleer P."/>
            <person name="Woyke T."/>
            <person name="Kyrpides N.C."/>
        </authorList>
    </citation>
    <scope>NUCLEOTIDE SEQUENCE [LARGE SCALE GENOMIC DNA]</scope>
    <source>
        <strain evidence="2 3">HL-EbGR7</strain>
    </source>
</reference>
<sequence length="405" mass="46028">MNERQTLIHLDRRTPRLLDTLYETVDHPEVWQRFLDELVEASHGRSARLLFLNDRADQVNTSHKVNIDDDAHQAYVGHFVNTCPWRPELVQKRPGRIYSTFLDFSCRQPEFYRTEFFNDWARGLDIHHGICGTVFQETGLTVQLLVQRTRDQGYFTADETESINRLIPHIQRGLHLSRQLQAMRQEVAAVRDVADRQGLPFLLLGENGEVNFVSEAARHLIEHCDQLRLAENRLHIAGQPADRSLRRRILRQMAHQAQGSARPSSLRIPRAGMPDLQLILSPLHPDMPALQLVPVPSHMAVFIHDALRAPEMDRELLMEMYGLTAAEARTAALVAQGQDVPEIATHAGTSANTIRTQLKQCFRKTGTRRQSELACVLLTGGARLDRRDSYTVQDADTAGSLRRTA</sequence>
<name>B8GPW3_THISH</name>
<dbReference type="EMBL" id="CP001339">
    <property type="protein sequence ID" value="ACL74110.1"/>
    <property type="molecule type" value="Genomic_DNA"/>
</dbReference>
<dbReference type="HOGENOM" id="CLU_037939_3_1_6"/>
<dbReference type="InterPro" id="IPR016032">
    <property type="entry name" value="Sig_transdc_resp-reg_C-effctor"/>
</dbReference>
<dbReference type="eggNOG" id="COG2771">
    <property type="taxonomic scope" value="Bacteria"/>
</dbReference>
<dbReference type="Gene3D" id="1.10.10.10">
    <property type="entry name" value="Winged helix-like DNA-binding domain superfamily/Winged helix DNA-binding domain"/>
    <property type="match status" value="1"/>
</dbReference>
<gene>
    <name evidence="2" type="ordered locus">Tgr7_3041</name>
</gene>
<dbReference type="RefSeq" id="WP_012639572.1">
    <property type="nucleotide sequence ID" value="NC_011901.1"/>
</dbReference>
<proteinExistence type="predicted"/>
<evidence type="ECO:0000259" key="1">
    <source>
        <dbReference type="SMART" id="SM00421"/>
    </source>
</evidence>
<evidence type="ECO:0000313" key="2">
    <source>
        <dbReference type="EMBL" id="ACL74110.1"/>
    </source>
</evidence>
<organism evidence="2 3">
    <name type="scientific">Thioalkalivibrio sulfidiphilus (strain HL-EbGR7)</name>
    <dbReference type="NCBI Taxonomy" id="396588"/>
    <lineage>
        <taxon>Bacteria</taxon>
        <taxon>Pseudomonadati</taxon>
        <taxon>Pseudomonadota</taxon>
        <taxon>Gammaproteobacteria</taxon>
        <taxon>Chromatiales</taxon>
        <taxon>Ectothiorhodospiraceae</taxon>
        <taxon>Thioalkalivibrio</taxon>
    </lineage>
</organism>
<evidence type="ECO:0000313" key="3">
    <source>
        <dbReference type="Proteomes" id="UP000002383"/>
    </source>
</evidence>
<dbReference type="AlphaFoldDB" id="B8GPW3"/>
<dbReference type="Proteomes" id="UP000002383">
    <property type="component" value="Chromosome"/>
</dbReference>
<dbReference type="SUPFAM" id="SSF46894">
    <property type="entry name" value="C-terminal effector domain of the bipartite response regulators"/>
    <property type="match status" value="1"/>
</dbReference>
<feature type="domain" description="HTH luxR-type" evidence="1">
    <location>
        <begin position="320"/>
        <end position="377"/>
    </location>
</feature>
<protein>
    <submittedName>
        <fullName evidence="2">Transcriptional regulator, LuxR family</fullName>
    </submittedName>
</protein>
<dbReference type="GO" id="GO:0006355">
    <property type="term" value="P:regulation of DNA-templated transcription"/>
    <property type="evidence" value="ECO:0007669"/>
    <property type="project" value="InterPro"/>
</dbReference>
<keyword evidence="3" id="KW-1185">Reference proteome</keyword>
<accession>B8GPW3</accession>
<dbReference type="SMART" id="SM00421">
    <property type="entry name" value="HTH_LUXR"/>
    <property type="match status" value="1"/>
</dbReference>
<dbReference type="InterPro" id="IPR000792">
    <property type="entry name" value="Tscrpt_reg_LuxR_C"/>
</dbReference>
<dbReference type="KEGG" id="tgr:Tgr7_3041"/>
<dbReference type="GO" id="GO:0003677">
    <property type="term" value="F:DNA binding"/>
    <property type="evidence" value="ECO:0007669"/>
    <property type="project" value="InterPro"/>
</dbReference>
<dbReference type="InterPro" id="IPR036388">
    <property type="entry name" value="WH-like_DNA-bd_sf"/>
</dbReference>